<evidence type="ECO:0000313" key="1">
    <source>
        <dbReference type="EMBL" id="JAD27721.1"/>
    </source>
</evidence>
<reference evidence="1" key="1">
    <citation type="submission" date="2014-09" db="EMBL/GenBank/DDBJ databases">
        <authorList>
            <person name="Magalhaes I.L.F."/>
            <person name="Oliveira U."/>
            <person name="Santos F.R."/>
            <person name="Vidigal T.H.D.A."/>
            <person name="Brescovit A.D."/>
            <person name="Santos A.J."/>
        </authorList>
    </citation>
    <scope>NUCLEOTIDE SEQUENCE</scope>
    <source>
        <tissue evidence="1">Shoot tissue taken approximately 20 cm above the soil surface</tissue>
    </source>
</reference>
<dbReference type="AlphaFoldDB" id="A0A0A8YP43"/>
<sequence>MLKEIAVKIKGMVLVYVLVLI</sequence>
<reference evidence="1" key="2">
    <citation type="journal article" date="2015" name="Data Brief">
        <title>Shoot transcriptome of the giant reed, Arundo donax.</title>
        <authorList>
            <person name="Barrero R.A."/>
            <person name="Guerrero F.D."/>
            <person name="Moolhuijzen P."/>
            <person name="Goolsby J.A."/>
            <person name="Tidwell J."/>
            <person name="Bellgard S.E."/>
            <person name="Bellgard M.I."/>
        </authorList>
    </citation>
    <scope>NUCLEOTIDE SEQUENCE</scope>
    <source>
        <tissue evidence="1">Shoot tissue taken approximately 20 cm above the soil surface</tissue>
    </source>
</reference>
<name>A0A0A8YP43_ARUDO</name>
<organism evidence="1">
    <name type="scientific">Arundo donax</name>
    <name type="common">Giant reed</name>
    <name type="synonym">Donax arundinaceus</name>
    <dbReference type="NCBI Taxonomy" id="35708"/>
    <lineage>
        <taxon>Eukaryota</taxon>
        <taxon>Viridiplantae</taxon>
        <taxon>Streptophyta</taxon>
        <taxon>Embryophyta</taxon>
        <taxon>Tracheophyta</taxon>
        <taxon>Spermatophyta</taxon>
        <taxon>Magnoliopsida</taxon>
        <taxon>Liliopsida</taxon>
        <taxon>Poales</taxon>
        <taxon>Poaceae</taxon>
        <taxon>PACMAD clade</taxon>
        <taxon>Arundinoideae</taxon>
        <taxon>Arundineae</taxon>
        <taxon>Arundo</taxon>
    </lineage>
</organism>
<proteinExistence type="predicted"/>
<accession>A0A0A8YP43</accession>
<dbReference type="EMBL" id="GBRH01270174">
    <property type="protein sequence ID" value="JAD27721.1"/>
    <property type="molecule type" value="Transcribed_RNA"/>
</dbReference>
<protein>
    <submittedName>
        <fullName evidence="1">Uncharacterized protein</fullName>
    </submittedName>
</protein>